<name>A0A2C5WM95_9PEZI</name>
<dbReference type="EMBL" id="APWK03000092">
    <property type="protein sequence ID" value="PHH51459.1"/>
    <property type="molecule type" value="Genomic_DNA"/>
</dbReference>
<proteinExistence type="predicted"/>
<comment type="caution">
    <text evidence="1">The sequence shown here is derived from an EMBL/GenBank/DDBJ whole genome shotgun (WGS) entry which is preliminary data.</text>
</comment>
<protein>
    <submittedName>
        <fullName evidence="1">Uncharacterized protein</fullName>
    </submittedName>
</protein>
<sequence>MVTWYMGNCRGSDAQHALRPAKKSGWHLGDCAASAELPLVRCKLYTEWRLEERERLRDGEAFDN</sequence>
<reference evidence="1 2" key="2">
    <citation type="journal article" date="2013" name="IMA Fungus">
        <title>IMA Genome-F 1: Ceratocystis fimbriata: Draft nuclear genome sequence for the plant pathogen, Ceratocystis fimbriata.</title>
        <authorList>
            <person name="Wilken P.M."/>
            <person name="Steenkamp E.T."/>
            <person name="Wingfield M.J."/>
            <person name="de Beer Z.W."/>
            <person name="Wingfield B.D."/>
        </authorList>
    </citation>
    <scope>NUCLEOTIDE SEQUENCE [LARGE SCALE GENOMIC DNA]</scope>
    <source>
        <strain evidence="1 2">CBS 114723</strain>
    </source>
</reference>
<evidence type="ECO:0000313" key="1">
    <source>
        <dbReference type="EMBL" id="PHH51459.1"/>
    </source>
</evidence>
<organism evidence="1 2">
    <name type="scientific">Ceratocystis fimbriata CBS 114723</name>
    <dbReference type="NCBI Taxonomy" id="1035309"/>
    <lineage>
        <taxon>Eukaryota</taxon>
        <taxon>Fungi</taxon>
        <taxon>Dikarya</taxon>
        <taxon>Ascomycota</taxon>
        <taxon>Pezizomycotina</taxon>
        <taxon>Sordariomycetes</taxon>
        <taxon>Hypocreomycetidae</taxon>
        <taxon>Microascales</taxon>
        <taxon>Ceratocystidaceae</taxon>
        <taxon>Ceratocystis</taxon>
    </lineage>
</organism>
<reference evidence="1 2" key="1">
    <citation type="journal article" date="2013" name="Fungal Biol.">
        <title>Analysis of microsatellite markers in the genome of the plant pathogen Ceratocystis fimbriata.</title>
        <authorList>
            <person name="Simpson M.C."/>
            <person name="Wilken P.M."/>
            <person name="Coetzee M.P."/>
            <person name="Wingfield M.J."/>
            <person name="Wingfield B.D."/>
        </authorList>
    </citation>
    <scope>NUCLEOTIDE SEQUENCE [LARGE SCALE GENOMIC DNA]</scope>
    <source>
        <strain evidence="1 2">CBS 114723</strain>
    </source>
</reference>
<dbReference type="AlphaFoldDB" id="A0A2C5WM95"/>
<keyword evidence="2" id="KW-1185">Reference proteome</keyword>
<dbReference type="Proteomes" id="UP000222788">
    <property type="component" value="Unassembled WGS sequence"/>
</dbReference>
<evidence type="ECO:0000313" key="2">
    <source>
        <dbReference type="Proteomes" id="UP000222788"/>
    </source>
</evidence>
<gene>
    <name evidence="1" type="ORF">CFIMG_000152RA</name>
</gene>
<accession>A0A2C5WM95</accession>